<reference evidence="9" key="1">
    <citation type="journal article" date="2020" name="Stud. Mycol.">
        <title>101 Dothideomycetes genomes: a test case for predicting lifestyles and emergence of pathogens.</title>
        <authorList>
            <person name="Haridas S."/>
            <person name="Albert R."/>
            <person name="Binder M."/>
            <person name="Bloem J."/>
            <person name="Labutti K."/>
            <person name="Salamov A."/>
            <person name="Andreopoulos B."/>
            <person name="Baker S."/>
            <person name="Barry K."/>
            <person name="Bills G."/>
            <person name="Bluhm B."/>
            <person name="Cannon C."/>
            <person name="Castanera R."/>
            <person name="Culley D."/>
            <person name="Daum C."/>
            <person name="Ezra D."/>
            <person name="Gonzalez J."/>
            <person name="Henrissat B."/>
            <person name="Kuo A."/>
            <person name="Liang C."/>
            <person name="Lipzen A."/>
            <person name="Lutzoni F."/>
            <person name="Magnuson J."/>
            <person name="Mondo S."/>
            <person name="Nolan M."/>
            <person name="Ohm R."/>
            <person name="Pangilinan J."/>
            <person name="Park H.-J."/>
            <person name="Ramirez L."/>
            <person name="Alfaro M."/>
            <person name="Sun H."/>
            <person name="Tritt A."/>
            <person name="Yoshinaga Y."/>
            <person name="Zwiers L.-H."/>
            <person name="Turgeon B."/>
            <person name="Goodwin S."/>
            <person name="Spatafora J."/>
            <person name="Crous P."/>
            <person name="Grigoriev I."/>
        </authorList>
    </citation>
    <scope>NUCLEOTIDE SEQUENCE</scope>
    <source>
        <strain evidence="9">ATCC 74209</strain>
    </source>
</reference>
<evidence type="ECO:0000256" key="3">
    <source>
        <dbReference type="ARBA" id="ARBA00022692"/>
    </source>
</evidence>
<feature type="transmembrane region" description="Helical" evidence="7">
    <location>
        <begin position="792"/>
        <end position="815"/>
    </location>
</feature>
<keyword evidence="2" id="KW-0813">Transport</keyword>
<evidence type="ECO:0000256" key="5">
    <source>
        <dbReference type="ARBA" id="ARBA00023136"/>
    </source>
</evidence>
<dbReference type="Pfam" id="PF04142">
    <property type="entry name" value="Nuc_sug_transp"/>
    <property type="match status" value="1"/>
</dbReference>
<feature type="transmembrane region" description="Helical" evidence="7">
    <location>
        <begin position="741"/>
        <end position="762"/>
    </location>
</feature>
<keyword evidence="5 7" id="KW-0472">Membrane</keyword>
<dbReference type="SUPFAM" id="SSF103481">
    <property type="entry name" value="Multidrug resistance efflux transporter EmrE"/>
    <property type="match status" value="1"/>
</dbReference>
<keyword evidence="4 7" id="KW-1133">Transmembrane helix</keyword>
<dbReference type="FunFam" id="1.20.1250.20:FF:000013">
    <property type="entry name" value="MFS general substrate transporter"/>
    <property type="match status" value="1"/>
</dbReference>
<dbReference type="Pfam" id="PF07690">
    <property type="entry name" value="MFS_1"/>
    <property type="match status" value="1"/>
</dbReference>
<dbReference type="InterPro" id="IPR007271">
    <property type="entry name" value="Nuc_sug_transpt"/>
</dbReference>
<dbReference type="Gene3D" id="1.20.1250.20">
    <property type="entry name" value="MFS general substrate transporter like domains"/>
    <property type="match status" value="2"/>
</dbReference>
<dbReference type="InterPro" id="IPR020846">
    <property type="entry name" value="MFS_dom"/>
</dbReference>
<sequence>MATILDNDLDSKNGLQVSASHTSSKDVTAPHVIEGHVQHLPTYEHEKALVWKFDRRILPLLALMYLCNALDKGNLGNAKTDHMDKDLHFKGNQYNLMLSIFYVPYVVFAPPIGMLGKKYGPHRVLPIMMFCFGSATLLSASVRNWGGMMALRWFLGMSESAFFPLVIYYLTTFYRRGELARRLAVFYAASNIANAFSGLLAFGVFHIRSHMEAWRYLFIIEGSFTILFSFVAYLFLPKSASEARFLTEEERRLAYTRIQIDSSSVVNEKFNLHDALQVFKMPATYAFLAIEICLGVPLQSVSLFLPQIVQRLGYDTVKTNLYTVAPNVIGAVVLLILAFTSDLTRIRFPFISLGFLLTFIGFIIYATIDVEHSIHVAYFACFMMTWGTSAPSVLLSTWYNNNVANEGRRVTLTSVGVPLANLMGVVSSNIFRTEDEPEYIPALATTAAFGATGAVISACLGCWMVYDNKRRNRKQGIKMTARDVSTEKMRDGPKNDDFRWFFCPSAASTSFALQRILLLLPLNPQKHTTSFFKYSYPFQYSGERSAREQRVIMAVKAVVPFLVAMMLVAGVCNTLLTKYQDMQCVRNCTSPNPKDRRHFEQPVIQTLQMFIGEMGCWIVVGAFELWQKYGARRRGYEELPATSNTTAPVSAEDEYDEDSDTRNIANPLKPAHADEEGRVPLTGVNILLLALPACCDIAGTTLMNVGLLFVAASIYQMTRGALVLFVGLFSVWFLKRRLGVYKWFALFVVVFGVAVVGLAGAITKDDKARPSSFSVEAMRRELHVQTTAPSQAVQTIIGVPLIAAAQIFTATQFVLEERIMETYSMEPIKVVGWEGNFGFLVTLIGMVILHFTIGVTEAGKYGYFDAREGLWEITHYRSIAVSSFLIMVSVGGFNFFGLSVTRTVSATSRSTIDTCRTLFIWVVSLGLGWETFKWLQILGFALLVYGTFLFNDIIRPPLKACMEPHHEELLPEEPIEHM</sequence>
<comment type="caution">
    <text evidence="9">The sequence shown here is derived from an EMBL/GenBank/DDBJ whole genome shotgun (WGS) entry which is preliminary data.</text>
</comment>
<feature type="transmembrane region" description="Helical" evidence="7">
    <location>
        <begin position="151"/>
        <end position="171"/>
    </location>
</feature>
<protein>
    <submittedName>
        <fullName evidence="9">MFS general substrate transporter</fullName>
    </submittedName>
</protein>
<feature type="transmembrane region" description="Helical" evidence="7">
    <location>
        <begin position="213"/>
        <end position="236"/>
    </location>
</feature>
<feature type="transmembrane region" description="Helical" evidence="7">
    <location>
        <begin position="836"/>
        <end position="856"/>
    </location>
</feature>
<dbReference type="GO" id="GO:0015165">
    <property type="term" value="F:pyrimidine nucleotide-sugar transmembrane transporter activity"/>
    <property type="evidence" value="ECO:0007669"/>
    <property type="project" value="InterPro"/>
</dbReference>
<dbReference type="PROSITE" id="PS50850">
    <property type="entry name" value="MFS"/>
    <property type="match status" value="1"/>
</dbReference>
<dbReference type="PANTHER" id="PTHR43791">
    <property type="entry name" value="PERMEASE-RELATED"/>
    <property type="match status" value="1"/>
</dbReference>
<accession>A0A9P4JKS0</accession>
<feature type="transmembrane region" description="Helical" evidence="7">
    <location>
        <begin position="374"/>
        <end position="398"/>
    </location>
</feature>
<evidence type="ECO:0000256" key="4">
    <source>
        <dbReference type="ARBA" id="ARBA00022989"/>
    </source>
</evidence>
<feature type="transmembrane region" description="Helical" evidence="7">
    <location>
        <begin position="410"/>
        <end position="431"/>
    </location>
</feature>
<gene>
    <name evidence="9" type="ORF">GQ43DRAFT_449794</name>
</gene>
<dbReference type="Proteomes" id="UP000799536">
    <property type="component" value="Unassembled WGS sequence"/>
</dbReference>
<feature type="region of interest" description="Disordered" evidence="6">
    <location>
        <begin position="642"/>
        <end position="669"/>
    </location>
</feature>
<feature type="transmembrane region" description="Helical" evidence="7">
    <location>
        <begin position="94"/>
        <end position="112"/>
    </location>
</feature>
<dbReference type="InterPro" id="IPR037185">
    <property type="entry name" value="EmrE-like"/>
</dbReference>
<keyword evidence="10" id="KW-1185">Reference proteome</keyword>
<name>A0A9P4JKS0_9PLEO</name>
<dbReference type="EMBL" id="ML994041">
    <property type="protein sequence ID" value="KAF2200054.1"/>
    <property type="molecule type" value="Genomic_DNA"/>
</dbReference>
<feature type="transmembrane region" description="Helical" evidence="7">
    <location>
        <begin position="554"/>
        <end position="576"/>
    </location>
</feature>
<feature type="transmembrane region" description="Helical" evidence="7">
    <location>
        <begin position="321"/>
        <end position="341"/>
    </location>
</feature>
<feature type="transmembrane region" description="Helical" evidence="7">
    <location>
        <begin position="686"/>
        <end position="711"/>
    </location>
</feature>
<dbReference type="AlphaFoldDB" id="A0A9P4JKS0"/>
<dbReference type="FunFam" id="1.20.1250.20:FF:000188">
    <property type="entry name" value="MFS general substrate transporter"/>
    <property type="match status" value="1"/>
</dbReference>
<feature type="domain" description="Major facilitator superfamily (MFS) profile" evidence="8">
    <location>
        <begin position="57"/>
        <end position="471"/>
    </location>
</feature>
<dbReference type="PANTHER" id="PTHR43791:SF50">
    <property type="entry name" value="TRANSPORTER, PUTATIVE (AFU_ORTHOLOGUE AFUA_2G00840)-RELATED"/>
    <property type="match status" value="1"/>
</dbReference>
<evidence type="ECO:0000259" key="8">
    <source>
        <dbReference type="PROSITE" id="PS50850"/>
    </source>
</evidence>
<feature type="transmembrane region" description="Helical" evidence="7">
    <location>
        <begin position="717"/>
        <end position="734"/>
    </location>
</feature>
<feature type="transmembrane region" description="Helical" evidence="7">
    <location>
        <begin position="607"/>
        <end position="626"/>
    </location>
</feature>
<dbReference type="OrthoDB" id="2985014at2759"/>
<feature type="transmembrane region" description="Helical" evidence="7">
    <location>
        <begin position="285"/>
        <end position="309"/>
    </location>
</feature>
<feature type="transmembrane region" description="Helical" evidence="7">
    <location>
        <begin position="183"/>
        <end position="207"/>
    </location>
</feature>
<organism evidence="9 10">
    <name type="scientific">Delitschia confertaspora ATCC 74209</name>
    <dbReference type="NCBI Taxonomy" id="1513339"/>
    <lineage>
        <taxon>Eukaryota</taxon>
        <taxon>Fungi</taxon>
        <taxon>Dikarya</taxon>
        <taxon>Ascomycota</taxon>
        <taxon>Pezizomycotina</taxon>
        <taxon>Dothideomycetes</taxon>
        <taxon>Pleosporomycetidae</taxon>
        <taxon>Pleosporales</taxon>
        <taxon>Delitschiaceae</taxon>
        <taxon>Delitschia</taxon>
    </lineage>
</organism>
<evidence type="ECO:0000256" key="6">
    <source>
        <dbReference type="SAM" id="MobiDB-lite"/>
    </source>
</evidence>
<evidence type="ECO:0000256" key="7">
    <source>
        <dbReference type="SAM" id="Phobius"/>
    </source>
</evidence>
<dbReference type="InterPro" id="IPR011701">
    <property type="entry name" value="MFS"/>
</dbReference>
<dbReference type="GO" id="GO:0000139">
    <property type="term" value="C:Golgi membrane"/>
    <property type="evidence" value="ECO:0007669"/>
    <property type="project" value="InterPro"/>
</dbReference>
<comment type="subcellular location">
    <subcellularLocation>
        <location evidence="1">Membrane</location>
        <topology evidence="1">Multi-pass membrane protein</topology>
    </subcellularLocation>
</comment>
<dbReference type="SUPFAM" id="SSF103473">
    <property type="entry name" value="MFS general substrate transporter"/>
    <property type="match status" value="1"/>
</dbReference>
<evidence type="ECO:0000256" key="1">
    <source>
        <dbReference type="ARBA" id="ARBA00004141"/>
    </source>
</evidence>
<keyword evidence="3 7" id="KW-0812">Transmembrane</keyword>
<evidence type="ECO:0000313" key="9">
    <source>
        <dbReference type="EMBL" id="KAF2200054.1"/>
    </source>
</evidence>
<evidence type="ECO:0000313" key="10">
    <source>
        <dbReference type="Proteomes" id="UP000799536"/>
    </source>
</evidence>
<feature type="transmembrane region" description="Helical" evidence="7">
    <location>
        <begin position="876"/>
        <end position="898"/>
    </location>
</feature>
<feature type="transmembrane region" description="Helical" evidence="7">
    <location>
        <begin position="443"/>
        <end position="466"/>
    </location>
</feature>
<feature type="transmembrane region" description="Helical" evidence="7">
    <location>
        <begin position="348"/>
        <end position="368"/>
    </location>
</feature>
<proteinExistence type="predicted"/>
<evidence type="ECO:0000256" key="2">
    <source>
        <dbReference type="ARBA" id="ARBA00022448"/>
    </source>
</evidence>
<dbReference type="InterPro" id="IPR036259">
    <property type="entry name" value="MFS_trans_sf"/>
</dbReference>